<dbReference type="Pfam" id="PF01555">
    <property type="entry name" value="N6_N4_Mtase"/>
    <property type="match status" value="1"/>
</dbReference>
<dbReference type="CDD" id="cd02440">
    <property type="entry name" value="AdoMet_MTases"/>
    <property type="match status" value="1"/>
</dbReference>
<proteinExistence type="inferred from homology"/>
<dbReference type="SUPFAM" id="SSF53335">
    <property type="entry name" value="S-adenosyl-L-methionine-dependent methyltransferases"/>
    <property type="match status" value="1"/>
</dbReference>
<accession>D7DAQ7</accession>
<reference evidence="6" key="1">
    <citation type="submission" date="2010-05" db="EMBL/GenBank/DDBJ databases">
        <title>Complete sequence of Staphylothermus hellenicus DSM 12710.</title>
        <authorList>
            <consortium name="US DOE Joint Genome Institute"/>
            <person name="Lucas S."/>
            <person name="Copeland A."/>
            <person name="Lapidus A."/>
            <person name="Cheng J.-F."/>
            <person name="Bruce D."/>
            <person name="Goodwin L."/>
            <person name="Pitluck S."/>
            <person name="Davenport K."/>
            <person name="Detter J.C."/>
            <person name="Han C."/>
            <person name="Tapia R."/>
            <person name="Larimer F."/>
            <person name="Land M."/>
            <person name="Hauser L."/>
            <person name="Kyrpides N."/>
            <person name="Mikhailova N."/>
            <person name="Anderson I.J."/>
            <person name="Woyke T."/>
        </authorList>
    </citation>
    <scope>NUCLEOTIDE SEQUENCE [LARGE SCALE GENOMIC DNA]</scope>
    <source>
        <strain evidence="6">DSM 12710 / JCM 10830 / BK20S6-10-b1 / P8</strain>
    </source>
</reference>
<dbReference type="InterPro" id="IPR001091">
    <property type="entry name" value="RM_Methyltransferase"/>
</dbReference>
<evidence type="ECO:0000256" key="1">
    <source>
        <dbReference type="ARBA" id="ARBA00022603"/>
    </source>
</evidence>
<dbReference type="GeneID" id="9234966"/>
<organism evidence="5 6">
    <name type="scientific">Staphylothermus hellenicus (strain DSM 12710 / JCM 10830 / BK20S6-10-b1 / P8)</name>
    <dbReference type="NCBI Taxonomy" id="591019"/>
    <lineage>
        <taxon>Archaea</taxon>
        <taxon>Thermoproteota</taxon>
        <taxon>Thermoprotei</taxon>
        <taxon>Desulfurococcales</taxon>
        <taxon>Desulfurococcaceae</taxon>
        <taxon>Staphylothermus</taxon>
    </lineage>
</organism>
<dbReference type="EC" id="2.1.1.113" evidence="3"/>
<dbReference type="EMBL" id="CP002051">
    <property type="protein sequence ID" value="ADI31254.1"/>
    <property type="molecule type" value="Genomic_DNA"/>
</dbReference>
<evidence type="ECO:0000259" key="4">
    <source>
        <dbReference type="Pfam" id="PF01555"/>
    </source>
</evidence>
<dbReference type="Gene3D" id="3.40.50.150">
    <property type="entry name" value="Vaccinia Virus protein VP39"/>
    <property type="match status" value="1"/>
</dbReference>
<dbReference type="STRING" id="591019.Shell_0107"/>
<evidence type="ECO:0000256" key="2">
    <source>
        <dbReference type="ARBA" id="ARBA00022679"/>
    </source>
</evidence>
<dbReference type="GO" id="GO:0009007">
    <property type="term" value="F:site-specific DNA-methyltransferase (adenine-specific) activity"/>
    <property type="evidence" value="ECO:0007669"/>
    <property type="project" value="TreeGrafter"/>
</dbReference>
<dbReference type="GO" id="GO:0032259">
    <property type="term" value="P:methylation"/>
    <property type="evidence" value="ECO:0007669"/>
    <property type="project" value="UniProtKB-KW"/>
</dbReference>
<keyword evidence="1 3" id="KW-0489">Methyltransferase</keyword>
<dbReference type="GO" id="GO:0008170">
    <property type="term" value="F:N-methyltransferase activity"/>
    <property type="evidence" value="ECO:0007669"/>
    <property type="project" value="InterPro"/>
</dbReference>
<name>D7DAQ7_STAHD</name>
<dbReference type="GO" id="GO:0005737">
    <property type="term" value="C:cytoplasm"/>
    <property type="evidence" value="ECO:0007669"/>
    <property type="project" value="TreeGrafter"/>
</dbReference>
<dbReference type="Proteomes" id="UP000002573">
    <property type="component" value="Chromosome"/>
</dbReference>
<dbReference type="PRINTS" id="PR00508">
    <property type="entry name" value="S21N4MTFRASE"/>
</dbReference>
<keyword evidence="2" id="KW-0808">Transferase</keyword>
<dbReference type="KEGG" id="shc:Shell_0107"/>
<protein>
    <recommendedName>
        <fullName evidence="3">Type II methyltransferase</fullName>
        <ecNumber evidence="3">2.1.1.113</ecNumber>
    </recommendedName>
    <alternativeName>
        <fullName evidence="3">N-4 cytosine-specific methyltransferase</fullName>
    </alternativeName>
</protein>
<evidence type="ECO:0000256" key="3">
    <source>
        <dbReference type="RuleBase" id="RU362026"/>
    </source>
</evidence>
<evidence type="ECO:0000313" key="5">
    <source>
        <dbReference type="EMBL" id="ADI31254.1"/>
    </source>
</evidence>
<dbReference type="PANTHER" id="PTHR13370">
    <property type="entry name" value="RNA METHYLASE-RELATED"/>
    <property type="match status" value="1"/>
</dbReference>
<keyword evidence="6" id="KW-1185">Reference proteome</keyword>
<comment type="similarity">
    <text evidence="3">Belongs to the N(4)/N(6)-methyltransferase family.</text>
</comment>
<dbReference type="RefSeq" id="WP_013142452.1">
    <property type="nucleotide sequence ID" value="NC_014205.1"/>
</dbReference>
<comment type="catalytic activity">
    <reaction evidence="3">
        <text>a 2'-deoxycytidine in DNA + S-adenosyl-L-methionine = an N(4)-methyl-2'-deoxycytidine in DNA + S-adenosyl-L-homocysteine + H(+)</text>
        <dbReference type="Rhea" id="RHEA:16857"/>
        <dbReference type="Rhea" id="RHEA-COMP:11369"/>
        <dbReference type="Rhea" id="RHEA-COMP:13674"/>
        <dbReference type="ChEBI" id="CHEBI:15378"/>
        <dbReference type="ChEBI" id="CHEBI:57856"/>
        <dbReference type="ChEBI" id="CHEBI:59789"/>
        <dbReference type="ChEBI" id="CHEBI:85452"/>
        <dbReference type="ChEBI" id="CHEBI:137933"/>
        <dbReference type="EC" id="2.1.1.113"/>
    </reaction>
</comment>
<dbReference type="GO" id="GO:0015667">
    <property type="term" value="F:site-specific DNA-methyltransferase (cytosine-N4-specific) activity"/>
    <property type="evidence" value="ECO:0007669"/>
    <property type="project" value="UniProtKB-EC"/>
</dbReference>
<feature type="domain" description="DNA methylase N-4/N-6" evidence="4">
    <location>
        <begin position="77"/>
        <end position="308"/>
    </location>
</feature>
<keyword evidence="3" id="KW-0680">Restriction system</keyword>
<reference evidence="5 6" key="2">
    <citation type="journal article" date="2011" name="Stand. Genomic Sci.">
        <title>Complete genome sequence of Staphylothermus hellenicus P8.</title>
        <authorList>
            <person name="Anderson I."/>
            <person name="Wirth R."/>
            <person name="Lucas S."/>
            <person name="Copeland A."/>
            <person name="Lapidus A."/>
            <person name="Cheng J.F."/>
            <person name="Goodwin L."/>
            <person name="Pitluck S."/>
            <person name="Davenport K."/>
            <person name="Detter J.C."/>
            <person name="Han C."/>
            <person name="Tapia R."/>
            <person name="Land M."/>
            <person name="Hauser L."/>
            <person name="Pati A."/>
            <person name="Mikhailova N."/>
            <person name="Woyke T."/>
            <person name="Klenk H.P."/>
            <person name="Kyrpides N."/>
            <person name="Ivanova N."/>
        </authorList>
    </citation>
    <scope>NUCLEOTIDE SEQUENCE [LARGE SCALE GENOMIC DNA]</scope>
    <source>
        <strain evidence="6">DSM 12710 / JCM 10830 / BK20S6-10-b1 / P8</strain>
    </source>
</reference>
<dbReference type="HOGENOM" id="CLU_024927_2_2_2"/>
<dbReference type="AlphaFoldDB" id="D7DAQ7"/>
<keyword evidence="3" id="KW-0949">S-adenosyl-L-methionine</keyword>
<evidence type="ECO:0000313" key="6">
    <source>
        <dbReference type="Proteomes" id="UP000002573"/>
    </source>
</evidence>
<sequence>MSKQLEVEPEFAEKISSDDLGWLLEKLADRVEKEIVLIAKNPNLYRRIERIVFTLPTRHIIYHGDSRNLSFIPSESVHLVVNSPPYWIVKKYKPIPGQLGVIKDYNKFLEELGKVWREVYRVLVPGGRLIIVVGDVLLPRRKYGRHRVIPLHSDIIKQCTSIGFEYLAPIIWFKIGNVSREVPGRSGFLGKPYMPNAVIKNDIEYILMFRKPGYRSVSRVRMKLSVIPEKLFKEWFTQIWRLLGESTKHHPAPFPLELAERLIRMYSYVYDTVLDPFMGTGTTLLAAARTGRNSIGVEIDPEYVKYAYNRLRKEAQSLFGKREIILKEMSNEQSYQGMG</sequence>
<dbReference type="GO" id="GO:0003677">
    <property type="term" value="F:DNA binding"/>
    <property type="evidence" value="ECO:0007669"/>
    <property type="project" value="InterPro"/>
</dbReference>
<gene>
    <name evidence="5" type="ordered locus">Shell_0107</name>
</gene>
<dbReference type="GO" id="GO:0009307">
    <property type="term" value="P:DNA restriction-modification system"/>
    <property type="evidence" value="ECO:0007669"/>
    <property type="project" value="UniProtKB-KW"/>
</dbReference>
<dbReference type="InterPro" id="IPR002941">
    <property type="entry name" value="DNA_methylase_N4/N6"/>
</dbReference>
<dbReference type="PANTHER" id="PTHR13370:SF3">
    <property type="entry name" value="TRNA (GUANINE(10)-N2)-METHYLTRANSFERASE HOMOLOG"/>
    <property type="match status" value="1"/>
</dbReference>
<dbReference type="InterPro" id="IPR029063">
    <property type="entry name" value="SAM-dependent_MTases_sf"/>
</dbReference>
<dbReference type="REBASE" id="26457">
    <property type="entry name" value="M.SheAORF107P"/>
</dbReference>
<dbReference type="eggNOG" id="arCOG00115">
    <property type="taxonomic scope" value="Archaea"/>
</dbReference>